<sequence>MKKHVKSIGFIASAVTSLFILNASFKGVDPKVETKPTLQYEKYATAKEIGLMEGFPTAVEKQVTKKNALLTPPYNRWSYLHMREIYPSAPIKAAEKGVDLKSNIDMSLDDIQVIHPETEEHISMDTFLKHTYTDALVVVKGDQIVYERYDNEMHPNQPHQMMSVTKSFGGLLGLMAVEEGKLSEQDLVFDYIPELKKASAFSEATFQHVLDMTNSMDFTEDYADPYSGIRQYGAVLGWTEKVDGVEYKDNLYDYLETLQIHNGLPHGKEFHYNTPKTDVVNWVTNRVNNQSFQEAMHDQLWSKVGTEGDTYVLLDNNATLVAGGGLNATPYNLARFATMMINDGKFNGQQVVAPSIIKKLQEGGNIKAFDNGSESHDLVMPKGEWSYRAQWWIKHTKGQEAVMAIGIHGQWIYLDIEHQIAIIKQSSQPISKDDVLNAMDLNGFYAIVNHLK</sequence>
<dbReference type="RefSeq" id="WP_169662903.1">
    <property type="nucleotide sequence ID" value="NZ_CP076132.1"/>
</dbReference>
<gene>
    <name evidence="2" type="ORF">KMW28_17380</name>
</gene>
<organism evidence="2 3">
    <name type="scientific">Flammeovirga yaeyamensis</name>
    <dbReference type="NCBI Taxonomy" id="367791"/>
    <lineage>
        <taxon>Bacteria</taxon>
        <taxon>Pseudomonadati</taxon>
        <taxon>Bacteroidota</taxon>
        <taxon>Cytophagia</taxon>
        <taxon>Cytophagales</taxon>
        <taxon>Flammeovirgaceae</taxon>
        <taxon>Flammeovirga</taxon>
    </lineage>
</organism>
<name>A0AAX1N288_9BACT</name>
<dbReference type="EMBL" id="CP076132">
    <property type="protein sequence ID" value="QWG01416.1"/>
    <property type="molecule type" value="Genomic_DNA"/>
</dbReference>
<evidence type="ECO:0000313" key="3">
    <source>
        <dbReference type="Proteomes" id="UP000678679"/>
    </source>
</evidence>
<feature type="domain" description="Beta-lactamase-related" evidence="1">
    <location>
        <begin position="133"/>
        <end position="434"/>
    </location>
</feature>
<dbReference type="Pfam" id="PF00144">
    <property type="entry name" value="Beta-lactamase"/>
    <property type="match status" value="1"/>
</dbReference>
<proteinExistence type="predicted"/>
<dbReference type="PANTHER" id="PTHR43283:SF7">
    <property type="entry name" value="BETA-LACTAMASE-RELATED DOMAIN-CONTAINING PROTEIN"/>
    <property type="match status" value="1"/>
</dbReference>
<dbReference type="InterPro" id="IPR001466">
    <property type="entry name" value="Beta-lactam-related"/>
</dbReference>
<accession>A0AAX1N288</accession>
<dbReference type="Gene3D" id="3.40.710.10">
    <property type="entry name" value="DD-peptidase/beta-lactamase superfamily"/>
    <property type="match status" value="1"/>
</dbReference>
<protein>
    <submittedName>
        <fullName evidence="2">Beta-lactamase family protein</fullName>
    </submittedName>
</protein>
<dbReference type="Proteomes" id="UP000678679">
    <property type="component" value="Chromosome 1"/>
</dbReference>
<evidence type="ECO:0000313" key="2">
    <source>
        <dbReference type="EMBL" id="QWG01416.1"/>
    </source>
</evidence>
<dbReference type="KEGG" id="fya:KMW28_17380"/>
<dbReference type="SUPFAM" id="SSF56601">
    <property type="entry name" value="beta-lactamase/transpeptidase-like"/>
    <property type="match status" value="1"/>
</dbReference>
<dbReference type="PANTHER" id="PTHR43283">
    <property type="entry name" value="BETA-LACTAMASE-RELATED"/>
    <property type="match status" value="1"/>
</dbReference>
<dbReference type="AlphaFoldDB" id="A0AAX1N288"/>
<keyword evidence="3" id="KW-1185">Reference proteome</keyword>
<evidence type="ECO:0000259" key="1">
    <source>
        <dbReference type="Pfam" id="PF00144"/>
    </source>
</evidence>
<dbReference type="InterPro" id="IPR012338">
    <property type="entry name" value="Beta-lactam/transpept-like"/>
</dbReference>
<reference evidence="2 3" key="1">
    <citation type="submission" date="2021-05" db="EMBL/GenBank/DDBJ databases">
        <title>Comparative genomic studies on the polysaccharide-degrading batcterial strains of the Flammeovirga genus.</title>
        <authorList>
            <person name="Zewei F."/>
            <person name="Zheng Z."/>
            <person name="Yu L."/>
            <person name="Ruyue G."/>
            <person name="Yanhong M."/>
            <person name="Yuanyuan C."/>
            <person name="Jingyan G."/>
            <person name="Wenjun H."/>
        </authorList>
    </citation>
    <scope>NUCLEOTIDE SEQUENCE [LARGE SCALE GENOMIC DNA]</scope>
    <source>
        <strain evidence="2 3">NBRC:100898</strain>
    </source>
</reference>
<dbReference type="InterPro" id="IPR050789">
    <property type="entry name" value="Diverse_Enzym_Activities"/>
</dbReference>